<protein>
    <submittedName>
        <fullName evidence="1">Uncharacterized protein</fullName>
    </submittedName>
</protein>
<gene>
    <name evidence="1" type="ORF">HU200_033518</name>
</gene>
<dbReference type="OrthoDB" id="681776at2759"/>
<organism evidence="1 2">
    <name type="scientific">Digitaria exilis</name>
    <dbReference type="NCBI Taxonomy" id="1010633"/>
    <lineage>
        <taxon>Eukaryota</taxon>
        <taxon>Viridiplantae</taxon>
        <taxon>Streptophyta</taxon>
        <taxon>Embryophyta</taxon>
        <taxon>Tracheophyta</taxon>
        <taxon>Spermatophyta</taxon>
        <taxon>Magnoliopsida</taxon>
        <taxon>Liliopsida</taxon>
        <taxon>Poales</taxon>
        <taxon>Poaceae</taxon>
        <taxon>PACMAD clade</taxon>
        <taxon>Panicoideae</taxon>
        <taxon>Panicodae</taxon>
        <taxon>Paniceae</taxon>
        <taxon>Anthephorinae</taxon>
        <taxon>Digitaria</taxon>
    </lineage>
</organism>
<dbReference type="EMBL" id="JACEFO010001803">
    <property type="protein sequence ID" value="KAF8701495.1"/>
    <property type="molecule type" value="Genomic_DNA"/>
</dbReference>
<name>A0A835ER77_9POAL</name>
<evidence type="ECO:0000313" key="1">
    <source>
        <dbReference type="EMBL" id="KAF8701495.1"/>
    </source>
</evidence>
<dbReference type="Proteomes" id="UP000636709">
    <property type="component" value="Unassembled WGS sequence"/>
</dbReference>
<keyword evidence="2" id="KW-1185">Reference proteome</keyword>
<sequence length="227" mass="24579">MGGILMVSLGRLPGDAGDSPAILSDGDTVYDRFGPFASVSSPSVVGEFFLVMANFAIDLHLHVPRGFEVLPRDPNAHPSRLHAYIGGVLNACNKDLAIAFLLSAVTKEDIRELAEVLKHFFAQDQGSTWLHWSSPLPLPLVPYSSFDDDSMVEISSPPARSTPCWCRHHLLKEPLDDAFLRQSARLHQPQGFKDNASAEKAAANPSVYVAQPGEGSTAAPHLSIENI</sequence>
<comment type="caution">
    <text evidence="1">The sequence shown here is derived from an EMBL/GenBank/DDBJ whole genome shotgun (WGS) entry which is preliminary data.</text>
</comment>
<proteinExistence type="predicted"/>
<reference evidence="1" key="1">
    <citation type="submission" date="2020-07" db="EMBL/GenBank/DDBJ databases">
        <title>Genome sequence and genetic diversity analysis of an under-domesticated orphan crop, white fonio (Digitaria exilis).</title>
        <authorList>
            <person name="Bennetzen J.L."/>
            <person name="Chen S."/>
            <person name="Ma X."/>
            <person name="Wang X."/>
            <person name="Yssel A.E.J."/>
            <person name="Chaluvadi S.R."/>
            <person name="Johnson M."/>
            <person name="Gangashetty P."/>
            <person name="Hamidou F."/>
            <person name="Sanogo M.D."/>
            <person name="Zwaenepoel A."/>
            <person name="Wallace J."/>
            <person name="Van De Peer Y."/>
            <person name="Van Deynze A."/>
        </authorList>
    </citation>
    <scope>NUCLEOTIDE SEQUENCE</scope>
    <source>
        <tissue evidence="1">Leaves</tissue>
    </source>
</reference>
<dbReference type="AlphaFoldDB" id="A0A835ER77"/>
<accession>A0A835ER77</accession>
<evidence type="ECO:0000313" key="2">
    <source>
        <dbReference type="Proteomes" id="UP000636709"/>
    </source>
</evidence>